<organism evidence="1 2">
    <name type="scientific">Candidatus Methanoperedens nitratireducens</name>
    <dbReference type="NCBI Taxonomy" id="1392998"/>
    <lineage>
        <taxon>Archaea</taxon>
        <taxon>Methanobacteriati</taxon>
        <taxon>Methanobacteriota</taxon>
        <taxon>Stenosarchaea group</taxon>
        <taxon>Methanomicrobia</taxon>
        <taxon>Methanosarcinales</taxon>
        <taxon>ANME-2 cluster</taxon>
        <taxon>Candidatus Methanoperedentaceae</taxon>
        <taxon>Candidatus Methanoperedens</taxon>
    </lineage>
</organism>
<gene>
    <name evidence="1" type="ORF">ANME2D_01451</name>
</gene>
<reference evidence="1 2" key="1">
    <citation type="journal article" date="2013" name="Nature">
        <title>Anaerobic oxidation of methane coupled to nitrate reduction in a novel archaeal lineage.</title>
        <authorList>
            <person name="Haroon M.F."/>
            <person name="Hu S."/>
            <person name="Shi Y."/>
            <person name="Imelfort M."/>
            <person name="Keller J."/>
            <person name="Hugenholtz P."/>
            <person name="Yuan Z."/>
            <person name="Tyson G.W."/>
        </authorList>
    </citation>
    <scope>NUCLEOTIDE SEQUENCE [LARGE SCALE GENOMIC DNA]</scope>
    <source>
        <strain evidence="1 2">ANME-2d</strain>
    </source>
</reference>
<accession>A0A062V9L9</accession>
<dbReference type="Proteomes" id="UP000027153">
    <property type="component" value="Unassembled WGS sequence"/>
</dbReference>
<sequence>MQNNNRPILEYIQDTIKALCSENGLTDLRTLLQIIDGTLRNIKKSMRKLTTLDVVDVHVSNIIRLIKKLYTERKKLKMEQMYPSREYLTNTINSTIIYLKNCGTRYCAKLELYYNIKKSCWLTQHFKVIDYS</sequence>
<dbReference type="AlphaFoldDB" id="A0A062V9L9"/>
<keyword evidence="2" id="KW-1185">Reference proteome</keyword>
<evidence type="ECO:0000313" key="1">
    <source>
        <dbReference type="EMBL" id="KCZ72050.1"/>
    </source>
</evidence>
<comment type="caution">
    <text evidence="1">The sequence shown here is derived from an EMBL/GenBank/DDBJ whole genome shotgun (WGS) entry which is preliminary data.</text>
</comment>
<dbReference type="EMBL" id="JMIY01000003">
    <property type="protein sequence ID" value="KCZ72050.1"/>
    <property type="molecule type" value="Genomic_DNA"/>
</dbReference>
<proteinExistence type="predicted"/>
<protein>
    <submittedName>
        <fullName evidence="1">Uncharacterized protein</fullName>
    </submittedName>
</protein>
<name>A0A062V9L9_9EURY</name>
<evidence type="ECO:0000313" key="2">
    <source>
        <dbReference type="Proteomes" id="UP000027153"/>
    </source>
</evidence>